<protein>
    <submittedName>
        <fullName evidence="1">Uncharacterized protein</fullName>
    </submittedName>
</protein>
<name>A0A9P5YUL7_9AGAR</name>
<accession>A0A9P5YUL7</accession>
<reference evidence="1" key="1">
    <citation type="submission" date="2020-11" db="EMBL/GenBank/DDBJ databases">
        <authorList>
            <consortium name="DOE Joint Genome Institute"/>
            <person name="Ahrendt S."/>
            <person name="Riley R."/>
            <person name="Andreopoulos W."/>
            <person name="Labutti K."/>
            <person name="Pangilinan J."/>
            <person name="Ruiz-Duenas F.J."/>
            <person name="Barrasa J.M."/>
            <person name="Sanchez-Garcia M."/>
            <person name="Camarero S."/>
            <person name="Miyauchi S."/>
            <person name="Serrano A."/>
            <person name="Linde D."/>
            <person name="Babiker R."/>
            <person name="Drula E."/>
            <person name="Ayuso-Fernandez I."/>
            <person name="Pacheco R."/>
            <person name="Padilla G."/>
            <person name="Ferreira P."/>
            <person name="Barriuso J."/>
            <person name="Kellner H."/>
            <person name="Castanera R."/>
            <person name="Alfaro M."/>
            <person name="Ramirez L."/>
            <person name="Pisabarro A.G."/>
            <person name="Kuo A."/>
            <person name="Tritt A."/>
            <person name="Lipzen A."/>
            <person name="He G."/>
            <person name="Yan M."/>
            <person name="Ng V."/>
            <person name="Cullen D."/>
            <person name="Martin F."/>
            <person name="Rosso M.-N."/>
            <person name="Henrissat B."/>
            <person name="Hibbett D."/>
            <person name="Martinez A.T."/>
            <person name="Grigoriev I.V."/>
        </authorList>
    </citation>
    <scope>NUCLEOTIDE SEQUENCE</scope>
    <source>
        <strain evidence="1">CIRM-BRFM 674</strain>
    </source>
</reference>
<keyword evidence="2" id="KW-1185">Reference proteome</keyword>
<comment type="caution">
    <text evidence="1">The sequence shown here is derived from an EMBL/GenBank/DDBJ whole genome shotgun (WGS) entry which is preliminary data.</text>
</comment>
<dbReference type="AlphaFoldDB" id="A0A9P5YUL7"/>
<dbReference type="Proteomes" id="UP000807469">
    <property type="component" value="Unassembled WGS sequence"/>
</dbReference>
<evidence type="ECO:0000313" key="1">
    <source>
        <dbReference type="EMBL" id="KAF9474080.1"/>
    </source>
</evidence>
<dbReference type="OrthoDB" id="2322999at2759"/>
<gene>
    <name evidence="1" type="ORF">BDN70DRAFT_842803</name>
</gene>
<dbReference type="EMBL" id="MU155398">
    <property type="protein sequence ID" value="KAF9474080.1"/>
    <property type="molecule type" value="Genomic_DNA"/>
</dbReference>
<sequence length="201" mass="22034">MDSYATMYNSLPTLGEADDTFVKRDVIFAALIPLLAAHQYQFGVCLIHSHCGVNPGERMIGIGKITEPIIPANDTPHYPTRWLPNGDAFEFSSEPTAVPSAELFYAFKAIVGDLGILGLYYSGGVRPSDDTLELEWTEGRKNITKTVVRADAFAGNVETAWLPGTKDPVQMACVISCDTLLTKGNAYHKQTKTHRKEPDAK</sequence>
<evidence type="ECO:0000313" key="2">
    <source>
        <dbReference type="Proteomes" id="UP000807469"/>
    </source>
</evidence>
<proteinExistence type="predicted"/>
<organism evidence="1 2">
    <name type="scientific">Pholiota conissans</name>
    <dbReference type="NCBI Taxonomy" id="109636"/>
    <lineage>
        <taxon>Eukaryota</taxon>
        <taxon>Fungi</taxon>
        <taxon>Dikarya</taxon>
        <taxon>Basidiomycota</taxon>
        <taxon>Agaricomycotina</taxon>
        <taxon>Agaricomycetes</taxon>
        <taxon>Agaricomycetidae</taxon>
        <taxon>Agaricales</taxon>
        <taxon>Agaricineae</taxon>
        <taxon>Strophariaceae</taxon>
        <taxon>Pholiota</taxon>
    </lineage>
</organism>